<evidence type="ECO:0000313" key="2">
    <source>
        <dbReference type="Proteomes" id="UP000009026"/>
    </source>
</evidence>
<evidence type="ECO:0000313" key="1">
    <source>
        <dbReference type="EMBL" id="AKQ64183.1"/>
    </source>
</evidence>
<name>A0A0H4WRH0_9BACT</name>
<reference evidence="1 2" key="1">
    <citation type="journal article" date="2016" name="PLoS ONE">
        <title>Complete Genome Sequence and Comparative Genomics of a Novel Myxobacterium Myxococcus hansupus.</title>
        <authorList>
            <person name="Sharma G."/>
            <person name="Narwani T."/>
            <person name="Subramanian S."/>
        </authorList>
    </citation>
    <scope>NUCLEOTIDE SEQUENCE [LARGE SCALE GENOMIC DNA]</scope>
    <source>
        <strain evidence="2">mixupus</strain>
    </source>
</reference>
<protein>
    <submittedName>
        <fullName evidence="1">Uncharacterized protein</fullName>
    </submittedName>
</protein>
<dbReference type="EMBL" id="CP012109">
    <property type="protein sequence ID" value="AKQ64183.1"/>
    <property type="molecule type" value="Genomic_DNA"/>
</dbReference>
<dbReference type="Proteomes" id="UP000009026">
    <property type="component" value="Chromosome"/>
</dbReference>
<dbReference type="AlphaFoldDB" id="A0A0H4WRH0"/>
<accession>A0A0H4WRH0</accession>
<dbReference type="STRING" id="1297742.A176_001095"/>
<dbReference type="KEGG" id="mym:A176_001095"/>
<proteinExistence type="predicted"/>
<gene>
    <name evidence="1" type="ORF">A176_001095</name>
</gene>
<keyword evidence="2" id="KW-1185">Reference proteome</keyword>
<sequence>MRRFLQDFPLARQGPIREDARFPMLKNNPVMKKLVETGEERIGKLAQQLLSNEKFVTAVQTLVSRSLAAKGTLDSALRTALSAANLPSTADLEQLRSKVDDLERLLSSVEGKVDTLLASKAPQKK</sequence>
<dbReference type="PATRIC" id="fig|1297742.4.peg.1111"/>
<organism evidence="1 2">
    <name type="scientific">Pseudomyxococcus hansupus</name>
    <dbReference type="NCBI Taxonomy" id="1297742"/>
    <lineage>
        <taxon>Bacteria</taxon>
        <taxon>Pseudomonadati</taxon>
        <taxon>Myxococcota</taxon>
        <taxon>Myxococcia</taxon>
        <taxon>Myxococcales</taxon>
        <taxon>Cystobacterineae</taxon>
        <taxon>Myxococcaceae</taxon>
        <taxon>Pseudomyxococcus</taxon>
    </lineage>
</organism>